<dbReference type="EMBL" id="BARU01020747">
    <property type="protein sequence ID" value="GAH52566.1"/>
    <property type="molecule type" value="Genomic_DNA"/>
</dbReference>
<organism evidence="1">
    <name type="scientific">marine sediment metagenome</name>
    <dbReference type="NCBI Taxonomy" id="412755"/>
    <lineage>
        <taxon>unclassified sequences</taxon>
        <taxon>metagenomes</taxon>
        <taxon>ecological metagenomes</taxon>
    </lineage>
</organism>
<dbReference type="InterPro" id="IPR051454">
    <property type="entry name" value="RNA/ubiquinone_mod_enzymes"/>
</dbReference>
<feature type="non-terminal residue" evidence="1">
    <location>
        <position position="103"/>
    </location>
</feature>
<dbReference type="AlphaFoldDB" id="X1G3T9"/>
<evidence type="ECO:0000313" key="1">
    <source>
        <dbReference type="EMBL" id="GAH52566.1"/>
    </source>
</evidence>
<proteinExistence type="predicted"/>
<evidence type="ECO:0008006" key="2">
    <source>
        <dbReference type="Google" id="ProtNLM"/>
    </source>
</evidence>
<dbReference type="PANTHER" id="PTHR30217:SF6">
    <property type="entry name" value="TRNA HYDROXYLATION PROTEIN P"/>
    <property type="match status" value="1"/>
</dbReference>
<gene>
    <name evidence="1" type="ORF">S03H2_34026</name>
</gene>
<comment type="caution">
    <text evidence="1">The sequence shown here is derived from an EMBL/GenBank/DDBJ whole genome shotgun (WGS) entry which is preliminary data.</text>
</comment>
<reference evidence="1" key="1">
    <citation type="journal article" date="2014" name="Front. Microbiol.">
        <title>High frequency of phylogenetically diverse reductive dehalogenase-homologous genes in deep subseafloor sedimentary metagenomes.</title>
        <authorList>
            <person name="Kawai M."/>
            <person name="Futagami T."/>
            <person name="Toyoda A."/>
            <person name="Takaki Y."/>
            <person name="Nishi S."/>
            <person name="Hori S."/>
            <person name="Arai W."/>
            <person name="Tsubouchi T."/>
            <person name="Morono Y."/>
            <person name="Uchiyama I."/>
            <person name="Ito T."/>
            <person name="Fujiyama A."/>
            <person name="Inagaki F."/>
            <person name="Takami H."/>
        </authorList>
    </citation>
    <scope>NUCLEOTIDE SEQUENCE</scope>
    <source>
        <strain evidence="1">Expedition CK06-06</strain>
    </source>
</reference>
<dbReference type="PANTHER" id="PTHR30217">
    <property type="entry name" value="PEPTIDASE U32 FAMILY"/>
    <property type="match status" value="1"/>
</dbReference>
<accession>X1G3T9</accession>
<protein>
    <recommendedName>
        <fullName evidence="2">Peptidase U32 collagenase domain-containing protein</fullName>
    </recommendedName>
</protein>
<sequence length="103" mass="11578">MKKVELLAPAKNLKSIKAASQYADSVYFGIEKFNMRMRSENIALENINKVVDFCHKVGLKAYLATNILVYDSELNYLREIIEKGKEAGINAFIVHDIAAIEVA</sequence>
<name>X1G3T9_9ZZZZ</name>